<keyword evidence="3" id="KW-0808">Transferase</keyword>
<keyword evidence="6" id="KW-0472">Membrane</keyword>
<dbReference type="EMBL" id="VLLG01000002">
    <property type="protein sequence ID" value="TWI90751.1"/>
    <property type="molecule type" value="Genomic_DNA"/>
</dbReference>
<accession>A0A562TAU3</accession>
<evidence type="ECO:0000256" key="3">
    <source>
        <dbReference type="ARBA" id="ARBA00022679"/>
    </source>
</evidence>
<keyword evidence="6" id="KW-0812">Transmembrane</keyword>
<keyword evidence="4 8" id="KW-0418">Kinase</keyword>
<dbReference type="InterPro" id="IPR004358">
    <property type="entry name" value="Sig_transdc_His_kin-like_C"/>
</dbReference>
<dbReference type="SMART" id="SM00387">
    <property type="entry name" value="HATPase_c"/>
    <property type="match status" value="1"/>
</dbReference>
<feature type="domain" description="Histidine kinase" evidence="7">
    <location>
        <begin position="405"/>
        <end position="620"/>
    </location>
</feature>
<dbReference type="Gene3D" id="1.10.287.130">
    <property type="match status" value="1"/>
</dbReference>
<proteinExistence type="predicted"/>
<dbReference type="EC" id="2.7.13.3" evidence="2"/>
<dbReference type="Pfam" id="PF02518">
    <property type="entry name" value="HATPase_c"/>
    <property type="match status" value="1"/>
</dbReference>
<dbReference type="PRINTS" id="PR00344">
    <property type="entry name" value="BCTRLSENSOR"/>
</dbReference>
<evidence type="ECO:0000313" key="8">
    <source>
        <dbReference type="EMBL" id="TWI90751.1"/>
    </source>
</evidence>
<comment type="catalytic activity">
    <reaction evidence="1">
        <text>ATP + protein L-histidine = ADP + protein N-phospho-L-histidine.</text>
        <dbReference type="EC" id="2.7.13.3"/>
    </reaction>
</comment>
<organism evidence="8 9">
    <name type="scientific">Chitinophaga japonensis</name>
    <name type="common">Flexibacter japonensis</name>
    <dbReference type="NCBI Taxonomy" id="104662"/>
    <lineage>
        <taxon>Bacteria</taxon>
        <taxon>Pseudomonadati</taxon>
        <taxon>Bacteroidota</taxon>
        <taxon>Chitinophagia</taxon>
        <taxon>Chitinophagales</taxon>
        <taxon>Chitinophagaceae</taxon>
        <taxon>Chitinophaga</taxon>
    </lineage>
</organism>
<sequence>MLHAQSSEINGWKARLPRLTDSARYVDALNRLSLLYLPQNLDTAFGYVNQAREIAERQAYAKGKADVWRNLGNYYALRANSYLSYRFYLEALQAYEALGDSAAACQVLSNIGIYYKYAGQLPSAVHYTAMAMDKASRLRHDSVYAGVLVNYYFVHIADSARLDSAQWALAKARSIAERYHDERTLLNMSKYEAHELLRRGDAAGAEKLLLQVIRNARENGFTYIAMYASAQLAGYKGYLQQADSMQYKVDMVNYGMAGAYREVILPMVTTLYKWYSEHGQQAAAARYSRLMLDILEKEQAARTQGELDYTAYFMQGRRLNALRLQHRSQQQQLDKELLESRRRRYVLIGIYALLPLAALLLAFFYYAYKRSRQRAALLAEKYRVISEKNALLSRHDDFKNKLISLIAHDFRQPLVHLLEITDVLRDNPLGQEETAALMVKVERNSRNTLHTFDSILRWINSQLSGFVYLPEQCAPAALLQEALESLAEMISEKQLQVRVSIPDHLRVMAEREMLQFVHRNFIHNAVKFSSRRGAISITATVAGGQVTVTVADEGPGIPADILPHLFEYRSNDRSGKGKQQGAGLALIICRDFMQMMNGSVQAVNQPGRGAALSYTLPLVN</sequence>
<evidence type="ECO:0000256" key="5">
    <source>
        <dbReference type="ARBA" id="ARBA00023012"/>
    </source>
</evidence>
<dbReference type="RefSeq" id="WP_145709939.1">
    <property type="nucleotide sequence ID" value="NZ_BAAAFY010000001.1"/>
</dbReference>
<evidence type="ECO:0000256" key="4">
    <source>
        <dbReference type="ARBA" id="ARBA00022777"/>
    </source>
</evidence>
<dbReference type="SUPFAM" id="SSF47384">
    <property type="entry name" value="Homodimeric domain of signal transducing histidine kinase"/>
    <property type="match status" value="1"/>
</dbReference>
<dbReference type="InterPro" id="IPR036097">
    <property type="entry name" value="HisK_dim/P_sf"/>
</dbReference>
<dbReference type="PANTHER" id="PTHR43711">
    <property type="entry name" value="TWO-COMPONENT HISTIDINE KINASE"/>
    <property type="match status" value="1"/>
</dbReference>
<dbReference type="InterPro" id="IPR005467">
    <property type="entry name" value="His_kinase_dom"/>
</dbReference>
<name>A0A562TAU3_CHIJA</name>
<evidence type="ECO:0000256" key="1">
    <source>
        <dbReference type="ARBA" id="ARBA00000085"/>
    </source>
</evidence>
<dbReference type="InterPro" id="IPR036890">
    <property type="entry name" value="HATPase_C_sf"/>
</dbReference>
<dbReference type="OrthoDB" id="1301080at2"/>
<dbReference type="InterPro" id="IPR003594">
    <property type="entry name" value="HATPase_dom"/>
</dbReference>
<keyword evidence="6" id="KW-1133">Transmembrane helix</keyword>
<dbReference type="PANTHER" id="PTHR43711:SF1">
    <property type="entry name" value="HISTIDINE KINASE 1"/>
    <property type="match status" value="1"/>
</dbReference>
<dbReference type="Gene3D" id="1.25.40.10">
    <property type="entry name" value="Tetratricopeptide repeat domain"/>
    <property type="match status" value="1"/>
</dbReference>
<dbReference type="Proteomes" id="UP000316778">
    <property type="component" value="Unassembled WGS sequence"/>
</dbReference>
<evidence type="ECO:0000256" key="2">
    <source>
        <dbReference type="ARBA" id="ARBA00012438"/>
    </source>
</evidence>
<feature type="transmembrane region" description="Helical" evidence="6">
    <location>
        <begin position="345"/>
        <end position="368"/>
    </location>
</feature>
<dbReference type="AlphaFoldDB" id="A0A562TAU3"/>
<evidence type="ECO:0000256" key="6">
    <source>
        <dbReference type="SAM" id="Phobius"/>
    </source>
</evidence>
<protein>
    <recommendedName>
        <fullName evidence="2">histidine kinase</fullName>
        <ecNumber evidence="2">2.7.13.3</ecNumber>
    </recommendedName>
</protein>
<dbReference type="InterPro" id="IPR011990">
    <property type="entry name" value="TPR-like_helical_dom_sf"/>
</dbReference>
<gene>
    <name evidence="8" type="ORF">LX66_0111</name>
</gene>
<keyword evidence="9" id="KW-1185">Reference proteome</keyword>
<evidence type="ECO:0000259" key="7">
    <source>
        <dbReference type="PROSITE" id="PS50109"/>
    </source>
</evidence>
<dbReference type="Gene3D" id="3.30.565.10">
    <property type="entry name" value="Histidine kinase-like ATPase, C-terminal domain"/>
    <property type="match status" value="1"/>
</dbReference>
<dbReference type="InterPro" id="IPR050736">
    <property type="entry name" value="Sensor_HK_Regulatory"/>
</dbReference>
<evidence type="ECO:0000313" key="9">
    <source>
        <dbReference type="Proteomes" id="UP000316778"/>
    </source>
</evidence>
<comment type="caution">
    <text evidence="8">The sequence shown here is derived from an EMBL/GenBank/DDBJ whole genome shotgun (WGS) entry which is preliminary data.</text>
</comment>
<dbReference type="SUPFAM" id="SSF55874">
    <property type="entry name" value="ATPase domain of HSP90 chaperone/DNA topoisomerase II/histidine kinase"/>
    <property type="match status" value="1"/>
</dbReference>
<dbReference type="PROSITE" id="PS50109">
    <property type="entry name" value="HIS_KIN"/>
    <property type="match status" value="1"/>
</dbReference>
<keyword evidence="5" id="KW-0902">Two-component regulatory system</keyword>
<dbReference type="SUPFAM" id="SSF48452">
    <property type="entry name" value="TPR-like"/>
    <property type="match status" value="1"/>
</dbReference>
<reference evidence="8 9" key="1">
    <citation type="journal article" date="2013" name="Stand. Genomic Sci.">
        <title>Genomic Encyclopedia of Type Strains, Phase I: The one thousand microbial genomes (KMG-I) project.</title>
        <authorList>
            <person name="Kyrpides N.C."/>
            <person name="Woyke T."/>
            <person name="Eisen J.A."/>
            <person name="Garrity G."/>
            <person name="Lilburn T.G."/>
            <person name="Beck B.J."/>
            <person name="Whitman W.B."/>
            <person name="Hugenholtz P."/>
            <person name="Klenk H.P."/>
        </authorList>
    </citation>
    <scope>NUCLEOTIDE SEQUENCE [LARGE SCALE GENOMIC DNA]</scope>
    <source>
        <strain evidence="8 9">DSM 13484</strain>
    </source>
</reference>
<dbReference type="GO" id="GO:0000155">
    <property type="term" value="F:phosphorelay sensor kinase activity"/>
    <property type="evidence" value="ECO:0007669"/>
    <property type="project" value="InterPro"/>
</dbReference>